<accession>A0ABP8E3X8</accession>
<gene>
    <name evidence="1" type="ORF">GCM10022256_23960</name>
</gene>
<organism evidence="1 2">
    <name type="scientific">Frondihabitans peucedani</name>
    <dbReference type="NCBI Taxonomy" id="598626"/>
    <lineage>
        <taxon>Bacteria</taxon>
        <taxon>Bacillati</taxon>
        <taxon>Actinomycetota</taxon>
        <taxon>Actinomycetes</taxon>
        <taxon>Micrococcales</taxon>
        <taxon>Microbacteriaceae</taxon>
        <taxon>Frondihabitans</taxon>
    </lineage>
</organism>
<dbReference type="EMBL" id="BAABAU010000003">
    <property type="protein sequence ID" value="GAA4266784.1"/>
    <property type="molecule type" value="Genomic_DNA"/>
</dbReference>
<name>A0ABP8E3X8_9MICO</name>
<proteinExistence type="predicted"/>
<comment type="caution">
    <text evidence="1">The sequence shown here is derived from an EMBL/GenBank/DDBJ whole genome shotgun (WGS) entry which is preliminary data.</text>
</comment>
<keyword evidence="2" id="KW-1185">Reference proteome</keyword>
<evidence type="ECO:0000313" key="2">
    <source>
        <dbReference type="Proteomes" id="UP001501594"/>
    </source>
</evidence>
<sequence length="45" mass="4922">MDNDQLGGQAGYAQPYGQALEARDYGLSVVGDAWLEEQVRQYGSD</sequence>
<dbReference type="RefSeq" id="WP_344796475.1">
    <property type="nucleotide sequence ID" value="NZ_BAABAU010000003.1"/>
</dbReference>
<evidence type="ECO:0000313" key="1">
    <source>
        <dbReference type="EMBL" id="GAA4266784.1"/>
    </source>
</evidence>
<dbReference type="Proteomes" id="UP001501594">
    <property type="component" value="Unassembled WGS sequence"/>
</dbReference>
<protein>
    <submittedName>
        <fullName evidence="1">Uncharacterized protein</fullName>
    </submittedName>
</protein>
<reference evidence="2" key="1">
    <citation type="journal article" date="2019" name="Int. J. Syst. Evol. Microbiol.">
        <title>The Global Catalogue of Microorganisms (GCM) 10K type strain sequencing project: providing services to taxonomists for standard genome sequencing and annotation.</title>
        <authorList>
            <consortium name="The Broad Institute Genomics Platform"/>
            <consortium name="The Broad Institute Genome Sequencing Center for Infectious Disease"/>
            <person name="Wu L."/>
            <person name="Ma J."/>
        </authorList>
    </citation>
    <scope>NUCLEOTIDE SEQUENCE [LARGE SCALE GENOMIC DNA]</scope>
    <source>
        <strain evidence="2">JCM 17442</strain>
    </source>
</reference>